<feature type="region of interest" description="Disordered" evidence="1">
    <location>
        <begin position="333"/>
        <end position="368"/>
    </location>
</feature>
<sequence>MSFFSIGPEPRSNQGNCKQCQGRFRFGRPEPPPLGMDGQALRKVERSRSCSQERKEGYSKDMVTDFDEKHDEYLILLQQRNRILKHLKAKDPVQLRLEHLEQGFSVYVNGANSELKTSPRKAVHTDFSRSASQAEGSQDYGRRTLFREAEEVLRCSSRTAPGKVQRRGWHQKSVQIRTEAGSRLHIEPPLDCSEDFESHEDVIDKHEDATGDHTQELRKGLGLSTSLQTQEDGSSDEYDSIEEDVLSETETEDPVLPVYARDECPLPSHDAVLKDVPKDQELEGRPPQTTDTLVVMEFNPASKSNKMERILSAKRKENAEVFILSKPESVLNPQPPAVFPDQERACSRSGSRRDRPLSATRKACAAEDREEDASAVLKAIQVENAALQQVLLSQDPELQTSPQQDAKEPPVKSRPSLLKAKEDIPEPLAVTPVTTNPELCRTAGGAKAVSQALDRMSPLGSRQQHKLLGVLQTVESDTTHPSQVAIPTEKPGPDPEEKWKARIDEIEDAIYVTMEILSNWGNASWVGLTEVQFFDLNNIKLYVSPHDVDIRNAVLPGELGCLVNRDLVSKKDPPVWTCPFHPPLQLYFIIHNMQQLRDFGLATIKVRNYWTADGDLDIGAKNVKLYVNKSLLFDGVLEKGGGEAPFDCTIPVDLQSEKNENPEKALRTDWKESKGALKMAATGMGKKQTVRKPKPLWLSPEKDLEQKSRLPSYDVIGDASGEVEAREKGPRREQGRSSSWNVITEERPPKASSKACGSDLDIFSQPPSRDRPASGRRALKKDASSSHGDDRPASKEDAQATQTLPWLQWDGEQEHALHASWDSLTAFDRAHRGRISALEPQGDILDEFLKQQRSSRHEEYPAPGREEESEPSTETDGDSDFKIPVLPYGQHLVIDIKSTWGDRHYVGLNGIEIFSSSGEPVQISSITADPPDINILPAYGKDPRVVSNLIDGVNRTQDDMHVWLAPFTPGMTHTISIEFTHPCQVALIRIWNYNKSRIHSFRGVKDITMLLDTQCIFEGEIAKASGTLMGAPEHFGDTILFTTDEDILEAIFCLDDTFDMDAESLCGLQPEEALRRPSTADGEGQDERPFTQAGLGAQDQVPGLELQSGPPVSDVFTPEPGIFYGLCLRLNFTASWGDLHYIGLTGLEVVGKDGEALPIQPQQLSASPRDLNDLPEYSDDSRTLDKLIDGMNITTEDEHMWLIPFSPGLDHVVMIHFDRAQSIAGLRLWNYNKSPEDTYRGVKIAHVSLDGLCVSPAEGFLIRKGPGNCHFDFAQEILFGDYLQTRLPPAPSRRLDAKSLERASMDYEAPLMPCGFIFQFQLLSSWGDPYYIGLTGLELYDEHGERIPLSQNNIAAFPDSVNALEGVCGDVRTPDKLIDQVNDTSDGRHMWLAPILPGLVNRVYVIFDLPTTVSMIKLWNYTKTPQRGVKEFGLLVDDLLVYNGILAMVSHVVGGILPTCEPTVPHHTILFAEDTDLCHQEKHTIISKPEEDQDIQMMNENQVITTSRRKPATADPALRPKTCIREKESSRRWRC</sequence>
<dbReference type="PANTHER" id="PTHR21534">
    <property type="entry name" value="KATANIN-INTERACTING PROTEIN"/>
    <property type="match status" value="1"/>
</dbReference>
<feature type="compositionally biased region" description="Basic and acidic residues" evidence="1">
    <location>
        <begin position="341"/>
        <end position="356"/>
    </location>
</feature>
<dbReference type="PANTHER" id="PTHR21534:SF0">
    <property type="entry name" value="KATANIN-INTERACTING PROTEIN"/>
    <property type="match status" value="1"/>
</dbReference>
<dbReference type="InterPro" id="IPR026704">
    <property type="entry name" value="KATNIP"/>
</dbReference>
<feature type="domain" description="KATNIP" evidence="2">
    <location>
        <begin position="515"/>
        <end position="672"/>
    </location>
</feature>
<name>A0A8I6AUE5_RAT</name>
<evidence type="ECO:0000256" key="1">
    <source>
        <dbReference type="SAM" id="MobiDB-lite"/>
    </source>
</evidence>
<feature type="compositionally biased region" description="Basic and acidic residues" evidence="1">
    <location>
        <begin position="852"/>
        <end position="866"/>
    </location>
</feature>
<evidence type="ECO:0000313" key="4">
    <source>
        <dbReference type="Proteomes" id="UP000002494"/>
    </source>
</evidence>
<feature type="compositionally biased region" description="Basic and acidic residues" evidence="1">
    <location>
        <begin position="723"/>
        <end position="735"/>
    </location>
</feature>
<dbReference type="GeneID" id="361646"/>
<feature type="region of interest" description="Disordered" evidence="1">
    <location>
        <begin position="478"/>
        <end position="497"/>
    </location>
</feature>
<evidence type="ECO:0000313" key="5">
    <source>
        <dbReference type="RGD" id="1595846"/>
    </source>
</evidence>
<feature type="compositionally biased region" description="Basic and acidic residues" evidence="1">
    <location>
        <begin position="780"/>
        <end position="798"/>
    </location>
</feature>
<feature type="compositionally biased region" description="Acidic residues" evidence="1">
    <location>
        <begin position="233"/>
        <end position="253"/>
    </location>
</feature>
<dbReference type="RGD" id="1595846">
    <property type="gene designation" value="Katnip"/>
</dbReference>
<feature type="compositionally biased region" description="Acidic residues" evidence="1">
    <location>
        <begin position="867"/>
        <end position="878"/>
    </location>
</feature>
<dbReference type="GeneTree" id="ENSGT00390000004566"/>
<feature type="region of interest" description="Disordered" evidence="1">
    <location>
        <begin position="852"/>
        <end position="879"/>
    </location>
</feature>
<gene>
    <name evidence="3 5" type="primary">Katnip</name>
</gene>
<dbReference type="AGR" id="RGD:1595846"/>
<feature type="compositionally biased region" description="Basic and acidic residues" evidence="1">
    <location>
        <begin position="208"/>
        <end position="219"/>
    </location>
</feature>
<reference evidence="3" key="1">
    <citation type="submission" date="2024-01" db="EMBL/GenBank/DDBJ databases">
        <title>GRCr8: a new rat reference genome assembly contstructed from accurate long reads and long range scaffolding.</title>
        <authorList>
            <person name="Doris P.A."/>
            <person name="Kalbfleisch T."/>
            <person name="Li K."/>
            <person name="Howe K."/>
            <person name="Wood J."/>
        </authorList>
    </citation>
    <scope>NUCLEOTIDE SEQUENCE [LARGE SCALE GENOMIC DNA]</scope>
    <source>
        <strain evidence="3">Brown Norway</strain>
    </source>
</reference>
<dbReference type="RefSeq" id="XP_038938817.1">
    <property type="nucleotide sequence ID" value="XM_039082889.2"/>
</dbReference>
<evidence type="ECO:0000259" key="2">
    <source>
        <dbReference type="Pfam" id="PF14652"/>
    </source>
</evidence>
<dbReference type="Proteomes" id="UP000002494">
    <property type="component" value="Chromosome 1"/>
</dbReference>
<feature type="domain" description="KATNIP" evidence="2">
    <location>
        <begin position="1130"/>
        <end position="1448"/>
    </location>
</feature>
<reference evidence="3" key="2">
    <citation type="submission" date="2025-08" db="UniProtKB">
        <authorList>
            <consortium name="Ensembl"/>
        </authorList>
    </citation>
    <scope>IDENTIFICATION</scope>
    <source>
        <strain evidence="3">Brown Norway</strain>
    </source>
</reference>
<feature type="region of interest" description="Disordered" evidence="1">
    <location>
        <begin position="681"/>
        <end position="799"/>
    </location>
</feature>
<protein>
    <submittedName>
        <fullName evidence="3">Katanin interacting protein</fullName>
    </submittedName>
</protein>
<accession>A0A8I6AUE5</accession>
<reference evidence="3" key="3">
    <citation type="submission" date="2025-09" db="UniProtKB">
        <authorList>
            <consortium name="Ensembl"/>
        </authorList>
    </citation>
    <scope>IDENTIFICATION</scope>
    <source>
        <strain evidence="3">Brown Norway</strain>
    </source>
</reference>
<feature type="compositionally biased region" description="Basic and acidic residues" evidence="1">
    <location>
        <begin position="40"/>
        <end position="58"/>
    </location>
</feature>
<feature type="region of interest" description="Disordered" evidence="1">
    <location>
        <begin position="1"/>
        <end position="58"/>
    </location>
</feature>
<feature type="domain" description="KATNIP" evidence="2">
    <location>
        <begin position="895"/>
        <end position="1044"/>
    </location>
</feature>
<dbReference type="InterPro" id="IPR027859">
    <property type="entry name" value="KATNIP_dom"/>
</dbReference>
<keyword evidence="4" id="KW-1185">Reference proteome</keyword>
<dbReference type="Ensembl" id="ENSRNOT00000110526.2">
    <property type="protein sequence ID" value="ENSRNOP00000095945.2"/>
    <property type="gene ID" value="ENSRNOG00000016635.9"/>
</dbReference>
<feature type="compositionally biased region" description="Polar residues" evidence="1">
    <location>
        <begin position="223"/>
        <end position="232"/>
    </location>
</feature>
<feature type="region of interest" description="Disordered" evidence="1">
    <location>
        <begin position="208"/>
        <end position="255"/>
    </location>
</feature>
<organism evidence="3 4">
    <name type="scientific">Rattus norvegicus</name>
    <name type="common">Rat</name>
    <dbReference type="NCBI Taxonomy" id="10116"/>
    <lineage>
        <taxon>Eukaryota</taxon>
        <taxon>Metazoa</taxon>
        <taxon>Chordata</taxon>
        <taxon>Craniata</taxon>
        <taxon>Vertebrata</taxon>
        <taxon>Euteleostomi</taxon>
        <taxon>Mammalia</taxon>
        <taxon>Eutheria</taxon>
        <taxon>Euarchontoglires</taxon>
        <taxon>Glires</taxon>
        <taxon>Rodentia</taxon>
        <taxon>Myomorpha</taxon>
        <taxon>Muroidea</taxon>
        <taxon>Muridae</taxon>
        <taxon>Murinae</taxon>
        <taxon>Rattus</taxon>
    </lineage>
</organism>
<dbReference type="Pfam" id="PF14652">
    <property type="entry name" value="DUF4457"/>
    <property type="match status" value="3"/>
</dbReference>
<evidence type="ECO:0000313" key="3">
    <source>
        <dbReference type="Ensembl" id="ENSRNOP00000095945.2"/>
    </source>
</evidence>
<proteinExistence type="predicted"/>